<dbReference type="InterPro" id="IPR051178">
    <property type="entry name" value="TfdA_dioxygenase"/>
</dbReference>
<name>A0ABR6EFF5_9ACTN</name>
<keyword evidence="3" id="KW-0479">Metal-binding</keyword>
<accession>A0ABR6EFF5</accession>
<dbReference type="RefSeq" id="WP_182855419.1">
    <property type="nucleotide sequence ID" value="NZ_WMLF01000121.1"/>
</dbReference>
<dbReference type="Gene3D" id="3.60.130.10">
    <property type="entry name" value="Clavaminate synthase-like"/>
    <property type="match status" value="1"/>
</dbReference>
<keyword evidence="5" id="KW-0560">Oxidoreductase</keyword>
<proteinExistence type="inferred from homology"/>
<dbReference type="PANTHER" id="PTHR43779:SF3">
    <property type="entry name" value="(3R)-3-[(CARBOXYMETHYL)AMINO]FATTY ACID OXYGENASE_DECARBOXYLASE"/>
    <property type="match status" value="1"/>
</dbReference>
<sequence>MAAHEFAGEVTGFDVASATVDEIGELRTHLYQHRVVVLRDQSLSSQQYQTFMEHLGQPIPHVLQNLTVQGYPSILTISDYVMADGTPTGVLDGGSYWHADMSYLQDIGIATSLYALRAAARSGGTAFADLTPALELMAFRPDLLELLGCESVDEVLALDVVHRFGNRRALQDDAAAKQSLSREQHAQLRGTRHKLIEKHPVTGIPSLFAPSGSAMSVVGLSDAESDRALDALEEFVLKELPGYTHRYQPGDLVIWDNMSTLHRGTGVSATRNLESSRLLHRINVKYGGMLADSVA</sequence>
<protein>
    <submittedName>
        <fullName evidence="8">TauD/TfdA family dioxygenase</fullName>
    </submittedName>
</protein>
<evidence type="ECO:0000313" key="9">
    <source>
        <dbReference type="Proteomes" id="UP000766698"/>
    </source>
</evidence>
<feature type="domain" description="TauD/TfdA-like" evidence="7">
    <location>
        <begin position="9"/>
        <end position="281"/>
    </location>
</feature>
<evidence type="ECO:0000256" key="6">
    <source>
        <dbReference type="ARBA" id="ARBA00023004"/>
    </source>
</evidence>
<organism evidence="8 9">
    <name type="scientific">Streptomyces durbertensis</name>
    <dbReference type="NCBI Taxonomy" id="2448886"/>
    <lineage>
        <taxon>Bacteria</taxon>
        <taxon>Bacillati</taxon>
        <taxon>Actinomycetota</taxon>
        <taxon>Actinomycetes</taxon>
        <taxon>Kitasatosporales</taxon>
        <taxon>Streptomycetaceae</taxon>
        <taxon>Streptomyces</taxon>
    </lineage>
</organism>
<evidence type="ECO:0000256" key="3">
    <source>
        <dbReference type="ARBA" id="ARBA00022723"/>
    </source>
</evidence>
<keyword evidence="4 8" id="KW-0223">Dioxygenase</keyword>
<evidence type="ECO:0000256" key="1">
    <source>
        <dbReference type="ARBA" id="ARBA00001954"/>
    </source>
</evidence>
<dbReference type="Proteomes" id="UP000766698">
    <property type="component" value="Unassembled WGS sequence"/>
</dbReference>
<evidence type="ECO:0000256" key="2">
    <source>
        <dbReference type="ARBA" id="ARBA00005896"/>
    </source>
</evidence>
<gene>
    <name evidence="8" type="ORF">GL263_10895</name>
</gene>
<dbReference type="Pfam" id="PF02668">
    <property type="entry name" value="TauD"/>
    <property type="match status" value="1"/>
</dbReference>
<evidence type="ECO:0000256" key="4">
    <source>
        <dbReference type="ARBA" id="ARBA00022964"/>
    </source>
</evidence>
<keyword evidence="9" id="KW-1185">Reference proteome</keyword>
<dbReference type="SUPFAM" id="SSF51197">
    <property type="entry name" value="Clavaminate synthase-like"/>
    <property type="match status" value="1"/>
</dbReference>
<comment type="similarity">
    <text evidence="2">Belongs to the TfdA dioxygenase family.</text>
</comment>
<evidence type="ECO:0000259" key="7">
    <source>
        <dbReference type="Pfam" id="PF02668"/>
    </source>
</evidence>
<reference evidence="9" key="1">
    <citation type="journal article" date="2020" name="Syst. Appl. Microbiol.">
        <title>Streptomyces alkaliterrae sp. nov., isolated from an alkaline soil, and emended descriptions of Streptomyces alkaliphilus, Streptomyces calidiresistens and Streptomyces durbertensis.</title>
        <authorList>
            <person name="Swiecimska M."/>
            <person name="Golinska P."/>
            <person name="Nouioui I."/>
            <person name="Wypij M."/>
            <person name="Rai M."/>
            <person name="Sangal V."/>
            <person name="Goodfellow M."/>
        </authorList>
    </citation>
    <scope>NUCLEOTIDE SEQUENCE [LARGE SCALE GENOMIC DNA]</scope>
    <source>
        <strain evidence="9">DSM 104538</strain>
    </source>
</reference>
<evidence type="ECO:0000256" key="5">
    <source>
        <dbReference type="ARBA" id="ARBA00023002"/>
    </source>
</evidence>
<comment type="cofactor">
    <cofactor evidence="1">
        <name>Fe(2+)</name>
        <dbReference type="ChEBI" id="CHEBI:29033"/>
    </cofactor>
</comment>
<evidence type="ECO:0000313" key="8">
    <source>
        <dbReference type="EMBL" id="MBB1244060.1"/>
    </source>
</evidence>
<dbReference type="InterPro" id="IPR042098">
    <property type="entry name" value="TauD-like_sf"/>
</dbReference>
<dbReference type="EMBL" id="WMLF01000121">
    <property type="protein sequence ID" value="MBB1244060.1"/>
    <property type="molecule type" value="Genomic_DNA"/>
</dbReference>
<dbReference type="GO" id="GO:0051213">
    <property type="term" value="F:dioxygenase activity"/>
    <property type="evidence" value="ECO:0007669"/>
    <property type="project" value="UniProtKB-KW"/>
</dbReference>
<dbReference type="InterPro" id="IPR003819">
    <property type="entry name" value="TauD/TfdA-like"/>
</dbReference>
<dbReference type="PANTHER" id="PTHR43779">
    <property type="entry name" value="DIOXYGENASE RV0097-RELATED"/>
    <property type="match status" value="1"/>
</dbReference>
<keyword evidence="6" id="KW-0408">Iron</keyword>
<comment type="caution">
    <text evidence="8">The sequence shown here is derived from an EMBL/GenBank/DDBJ whole genome shotgun (WGS) entry which is preliminary data.</text>
</comment>